<dbReference type="AlphaFoldDB" id="A0A0K9PDA3"/>
<gene>
    <name evidence="11" type="ORF">ZOSMA_280G00080</name>
</gene>
<proteinExistence type="predicted"/>
<evidence type="ECO:0000256" key="9">
    <source>
        <dbReference type="SAM" id="MobiDB-lite"/>
    </source>
</evidence>
<keyword evidence="6" id="KW-0804">Transcription</keyword>
<dbReference type="PANTHER" id="PTHR46179">
    <property type="entry name" value="ZINC FINGER PROTEIN"/>
    <property type="match status" value="1"/>
</dbReference>
<dbReference type="GO" id="GO:0005634">
    <property type="term" value="C:nucleus"/>
    <property type="evidence" value="ECO:0000318"/>
    <property type="project" value="GO_Central"/>
</dbReference>
<keyword evidence="3 8" id="KW-0863">Zinc-finger</keyword>
<evidence type="ECO:0000259" key="10">
    <source>
        <dbReference type="PROSITE" id="PS50157"/>
    </source>
</evidence>
<dbReference type="OMA" id="KVFRDSW"/>
<evidence type="ECO:0000256" key="2">
    <source>
        <dbReference type="ARBA" id="ARBA00022723"/>
    </source>
</evidence>
<dbReference type="Pfam" id="PF00096">
    <property type="entry name" value="zf-C2H2"/>
    <property type="match status" value="2"/>
</dbReference>
<dbReference type="OrthoDB" id="427030at2759"/>
<evidence type="ECO:0000256" key="8">
    <source>
        <dbReference type="PROSITE-ProRule" id="PRU00042"/>
    </source>
</evidence>
<feature type="region of interest" description="Disordered" evidence="9">
    <location>
        <begin position="1"/>
        <end position="43"/>
    </location>
</feature>
<keyword evidence="4" id="KW-0862">Zinc</keyword>
<evidence type="ECO:0000256" key="1">
    <source>
        <dbReference type="ARBA" id="ARBA00004123"/>
    </source>
</evidence>
<dbReference type="GO" id="GO:0005730">
    <property type="term" value="C:nucleolus"/>
    <property type="evidence" value="ECO:0000318"/>
    <property type="project" value="GO_Central"/>
</dbReference>
<dbReference type="PANTHER" id="PTHR46179:SF13">
    <property type="entry name" value="C2H2-TYPE DOMAIN-CONTAINING PROTEIN"/>
    <property type="match status" value="1"/>
</dbReference>
<feature type="domain" description="C2H2-type" evidence="10">
    <location>
        <begin position="100"/>
        <end position="127"/>
    </location>
</feature>
<dbReference type="PROSITE" id="PS50157">
    <property type="entry name" value="ZINC_FINGER_C2H2_2"/>
    <property type="match status" value="5"/>
</dbReference>
<dbReference type="GO" id="GO:0008270">
    <property type="term" value="F:zinc ion binding"/>
    <property type="evidence" value="ECO:0007669"/>
    <property type="project" value="UniProtKB-KW"/>
</dbReference>
<sequence>MEPETSDSDYSELLEDEQENEGSFEGVTSISCPSMEQKDSKRDDVKRDIRKYYCEYCGICRSKKTLITAHVLLNHKEEIQDKKDNDAKGENVNGSSERCYACVECSAVFNKPAYLQQHMQGHSIERPFSCPLDDCHHSYRRKDHLSRHVLSHKGKLFKCSVKNCNQQFAFQTNMKRHIDEFHSEGEIQLHYDKMHEKLHTCSESGCRKTFKYLSKLKKHENSHKVICNEAGCMKSFINNKYLKEHMYSCHRFKMCHICGTQQLKKNFKRHKRIHELSSPTTEMLNSTFKDCCHKFSKKSNLNKHIKSVHLNEKPFTCHFTGCEKKFSFKHVRDNHEKSGIHVHVPNDFLVSDEEFRQRERGGRRHQKYPDVATLFQKRVTAPCGRTSILDDPGGYLRWLLDDEET</sequence>
<dbReference type="SUPFAM" id="SSF57667">
    <property type="entry name" value="beta-beta-alpha zinc fingers"/>
    <property type="match status" value="3"/>
</dbReference>
<dbReference type="GO" id="GO:0006357">
    <property type="term" value="P:regulation of transcription by RNA polymerase II"/>
    <property type="evidence" value="ECO:0000318"/>
    <property type="project" value="GO_Central"/>
</dbReference>
<feature type="domain" description="C2H2-type" evidence="10">
    <location>
        <begin position="157"/>
        <end position="187"/>
    </location>
</feature>
<dbReference type="PROSITE" id="PS00028">
    <property type="entry name" value="ZINC_FINGER_C2H2_1"/>
    <property type="match status" value="6"/>
</dbReference>
<evidence type="ECO:0000256" key="6">
    <source>
        <dbReference type="ARBA" id="ARBA00023163"/>
    </source>
</evidence>
<feature type="domain" description="C2H2-type" evidence="10">
    <location>
        <begin position="199"/>
        <end position="223"/>
    </location>
</feature>
<name>A0A0K9PDA3_ZOSMR</name>
<keyword evidence="12" id="KW-1185">Reference proteome</keyword>
<dbReference type="InterPro" id="IPR051061">
    <property type="entry name" value="Zinc_finger_trans_reg"/>
</dbReference>
<dbReference type="InterPro" id="IPR036236">
    <property type="entry name" value="Znf_C2H2_sf"/>
</dbReference>
<comment type="caution">
    <text evidence="11">The sequence shown here is derived from an EMBL/GenBank/DDBJ whole genome shotgun (WGS) entry which is preliminary data.</text>
</comment>
<keyword evidence="5" id="KW-0805">Transcription regulation</keyword>
<dbReference type="Gene3D" id="3.30.160.60">
    <property type="entry name" value="Classic Zinc Finger"/>
    <property type="match status" value="4"/>
</dbReference>
<evidence type="ECO:0000256" key="5">
    <source>
        <dbReference type="ARBA" id="ARBA00023015"/>
    </source>
</evidence>
<feature type="domain" description="C2H2-type" evidence="10">
    <location>
        <begin position="284"/>
        <end position="314"/>
    </location>
</feature>
<reference evidence="12" key="1">
    <citation type="journal article" date="2016" name="Nature">
        <title>The genome of the seagrass Zostera marina reveals angiosperm adaptation to the sea.</title>
        <authorList>
            <person name="Olsen J.L."/>
            <person name="Rouze P."/>
            <person name="Verhelst B."/>
            <person name="Lin Y.-C."/>
            <person name="Bayer T."/>
            <person name="Collen J."/>
            <person name="Dattolo E."/>
            <person name="De Paoli E."/>
            <person name="Dittami S."/>
            <person name="Maumus F."/>
            <person name="Michel G."/>
            <person name="Kersting A."/>
            <person name="Lauritano C."/>
            <person name="Lohaus R."/>
            <person name="Toepel M."/>
            <person name="Tonon T."/>
            <person name="Vanneste K."/>
            <person name="Amirebrahimi M."/>
            <person name="Brakel J."/>
            <person name="Bostroem C."/>
            <person name="Chovatia M."/>
            <person name="Grimwood J."/>
            <person name="Jenkins J.W."/>
            <person name="Jueterbock A."/>
            <person name="Mraz A."/>
            <person name="Stam W.T."/>
            <person name="Tice H."/>
            <person name="Bornberg-Bauer E."/>
            <person name="Green P.J."/>
            <person name="Pearson G.A."/>
            <person name="Procaccini G."/>
            <person name="Duarte C.M."/>
            <person name="Schmutz J."/>
            <person name="Reusch T.B.H."/>
            <person name="Van de Peer Y."/>
        </authorList>
    </citation>
    <scope>NUCLEOTIDE SEQUENCE [LARGE SCALE GENOMIC DNA]</scope>
    <source>
        <strain evidence="12">cv. Finnish</strain>
    </source>
</reference>
<feature type="domain" description="C2H2-type" evidence="10">
    <location>
        <begin position="128"/>
        <end position="157"/>
    </location>
</feature>
<dbReference type="SMART" id="SM00355">
    <property type="entry name" value="ZnF_C2H2"/>
    <property type="match status" value="9"/>
</dbReference>
<dbReference type="InterPro" id="IPR013087">
    <property type="entry name" value="Znf_C2H2_type"/>
</dbReference>
<dbReference type="GO" id="GO:0080084">
    <property type="term" value="F:5S rDNA binding"/>
    <property type="evidence" value="ECO:0000318"/>
    <property type="project" value="GO_Central"/>
</dbReference>
<protein>
    <submittedName>
        <fullName evidence="11">Putative Zinc finger protein</fullName>
    </submittedName>
</protein>
<evidence type="ECO:0000256" key="4">
    <source>
        <dbReference type="ARBA" id="ARBA00022833"/>
    </source>
</evidence>
<comment type="subcellular location">
    <subcellularLocation>
        <location evidence="1">Nucleus</location>
    </subcellularLocation>
</comment>
<keyword evidence="7" id="KW-0539">Nucleus</keyword>
<evidence type="ECO:0000256" key="3">
    <source>
        <dbReference type="ARBA" id="ARBA00022771"/>
    </source>
</evidence>
<dbReference type="STRING" id="29655.A0A0K9PDA3"/>
<keyword evidence="2" id="KW-0479">Metal-binding</keyword>
<dbReference type="EMBL" id="LFYR01000934">
    <property type="protein sequence ID" value="KMZ66951.1"/>
    <property type="molecule type" value="Genomic_DNA"/>
</dbReference>
<evidence type="ECO:0000313" key="12">
    <source>
        <dbReference type="Proteomes" id="UP000036987"/>
    </source>
</evidence>
<organism evidence="11 12">
    <name type="scientific">Zostera marina</name>
    <name type="common">Eelgrass</name>
    <dbReference type="NCBI Taxonomy" id="29655"/>
    <lineage>
        <taxon>Eukaryota</taxon>
        <taxon>Viridiplantae</taxon>
        <taxon>Streptophyta</taxon>
        <taxon>Embryophyta</taxon>
        <taxon>Tracheophyta</taxon>
        <taxon>Spermatophyta</taxon>
        <taxon>Magnoliopsida</taxon>
        <taxon>Liliopsida</taxon>
        <taxon>Zosteraceae</taxon>
        <taxon>Zostera</taxon>
    </lineage>
</organism>
<dbReference type="Proteomes" id="UP000036987">
    <property type="component" value="Unassembled WGS sequence"/>
</dbReference>
<dbReference type="GO" id="GO:0003700">
    <property type="term" value="F:DNA-binding transcription factor activity"/>
    <property type="evidence" value="ECO:0000318"/>
    <property type="project" value="GO_Central"/>
</dbReference>
<evidence type="ECO:0000256" key="7">
    <source>
        <dbReference type="ARBA" id="ARBA00023242"/>
    </source>
</evidence>
<feature type="compositionally biased region" description="Acidic residues" evidence="9">
    <location>
        <begin position="1"/>
        <end position="22"/>
    </location>
</feature>
<accession>A0A0K9PDA3</accession>
<evidence type="ECO:0000313" key="11">
    <source>
        <dbReference type="EMBL" id="KMZ66951.1"/>
    </source>
</evidence>